<dbReference type="InterPro" id="IPR023170">
    <property type="entry name" value="HhH_base_excis_C"/>
</dbReference>
<dbReference type="EC" id="3.2.2.21" evidence="2"/>
<dbReference type="Gene3D" id="3.30.310.20">
    <property type="entry name" value="DNA-3-methyladenine glycosylase AlkA, N-terminal domain"/>
    <property type="match status" value="1"/>
</dbReference>
<dbReference type="GO" id="GO:0005737">
    <property type="term" value="C:cytoplasm"/>
    <property type="evidence" value="ECO:0007669"/>
    <property type="project" value="TreeGrafter"/>
</dbReference>
<dbReference type="SMART" id="SM00478">
    <property type="entry name" value="ENDO3c"/>
    <property type="match status" value="1"/>
</dbReference>
<sequence>MHHTTWMLDYAPPFNWPAMLGFFRNRAIPGVELVTDNVYSRTITLEAVKGWLILQPAPDRDALQLDIFISEMGLEDKIVSKVRQLMDLDAPMEEIIHKLSCSPKLTTLVKQYAGTRLPGCWDVFEFSVRAILGQQISVKAATTLAGRITHAYGEPSGDLFPDGLSHFFPSAEVLSTQDFEGIGLTRSRKATLMNLAKRVSSGALQLNADNGLEDFVHRLVQEPGIGPWTAHYLAMRGLSQPDAFPASDLGIIKGLAEGDVLPKPKQIETMAEQWRPWRAYAAIYLWQS</sequence>
<dbReference type="InterPro" id="IPR051912">
    <property type="entry name" value="Alkylbase_DNA_Glycosylase/TA"/>
</dbReference>
<comment type="caution">
    <text evidence="7">The sequence shown here is derived from an EMBL/GenBank/DDBJ whole genome shotgun (WGS) entry which is preliminary data.</text>
</comment>
<dbReference type="InterPro" id="IPR037046">
    <property type="entry name" value="AlkA_N_sf"/>
</dbReference>
<evidence type="ECO:0000256" key="2">
    <source>
        <dbReference type="ARBA" id="ARBA00012000"/>
    </source>
</evidence>
<dbReference type="GO" id="GO:0008725">
    <property type="term" value="F:DNA-3-methyladenine glycosylase activity"/>
    <property type="evidence" value="ECO:0007669"/>
    <property type="project" value="TreeGrafter"/>
</dbReference>
<dbReference type="PANTHER" id="PTHR43003:SF13">
    <property type="entry name" value="DNA-3-METHYLADENINE GLYCOSYLASE 2"/>
    <property type="match status" value="1"/>
</dbReference>
<name>A0A081K8H0_9GAMM</name>
<evidence type="ECO:0000256" key="4">
    <source>
        <dbReference type="ARBA" id="ARBA00023204"/>
    </source>
</evidence>
<evidence type="ECO:0000313" key="7">
    <source>
        <dbReference type="EMBL" id="KEI70446.1"/>
    </source>
</evidence>
<dbReference type="Gene3D" id="1.10.1670.10">
    <property type="entry name" value="Helix-hairpin-Helix base-excision DNA repair enzymes (C-terminal)"/>
    <property type="match status" value="1"/>
</dbReference>
<dbReference type="CDD" id="cd00056">
    <property type="entry name" value="ENDO3c"/>
    <property type="match status" value="1"/>
</dbReference>
<proteinExistence type="predicted"/>
<evidence type="ECO:0000256" key="3">
    <source>
        <dbReference type="ARBA" id="ARBA00022763"/>
    </source>
</evidence>
<dbReference type="PANTHER" id="PTHR43003">
    <property type="entry name" value="DNA-3-METHYLADENINE GLYCOSYLASE"/>
    <property type="match status" value="1"/>
</dbReference>
<dbReference type="eggNOG" id="COG0122">
    <property type="taxonomic scope" value="Bacteria"/>
</dbReference>
<evidence type="ECO:0000259" key="5">
    <source>
        <dbReference type="SMART" id="SM00478"/>
    </source>
</evidence>
<keyword evidence="3" id="KW-0227">DNA damage</keyword>
<dbReference type="GO" id="GO:0032993">
    <property type="term" value="C:protein-DNA complex"/>
    <property type="evidence" value="ECO:0007669"/>
    <property type="project" value="TreeGrafter"/>
</dbReference>
<protein>
    <recommendedName>
        <fullName evidence="2">DNA-3-methyladenine glycosylase II</fullName>
        <ecNumber evidence="2">3.2.2.21</ecNumber>
    </recommendedName>
</protein>
<dbReference type="GO" id="GO:0006307">
    <property type="term" value="P:DNA alkylation repair"/>
    <property type="evidence" value="ECO:0007669"/>
    <property type="project" value="TreeGrafter"/>
</dbReference>
<comment type="catalytic activity">
    <reaction evidence="1">
        <text>Hydrolysis of alkylated DNA, releasing 3-methyladenine, 3-methylguanine, 7-methylguanine and 7-methyladenine.</text>
        <dbReference type="EC" id="3.2.2.21"/>
    </reaction>
</comment>
<dbReference type="InterPro" id="IPR010316">
    <property type="entry name" value="AlkA_N"/>
</dbReference>
<dbReference type="EMBL" id="JOJP01000001">
    <property type="protein sequence ID" value="KEI70446.1"/>
    <property type="molecule type" value="Genomic_DNA"/>
</dbReference>
<dbReference type="InterPro" id="IPR011257">
    <property type="entry name" value="DNA_glycosylase"/>
</dbReference>
<dbReference type="GO" id="GO:0032131">
    <property type="term" value="F:alkylated DNA binding"/>
    <property type="evidence" value="ECO:0007669"/>
    <property type="project" value="TreeGrafter"/>
</dbReference>
<evidence type="ECO:0000256" key="1">
    <source>
        <dbReference type="ARBA" id="ARBA00000086"/>
    </source>
</evidence>
<accession>A0A081K8H0</accession>
<gene>
    <name evidence="7" type="ORF">GV64_06595</name>
</gene>
<dbReference type="RefSeq" id="WP_020580982.1">
    <property type="nucleotide sequence ID" value="NZ_JOJP01000001.1"/>
</dbReference>
<keyword evidence="8" id="KW-1185">Reference proteome</keyword>
<dbReference type="AlphaFoldDB" id="A0A081K8H0"/>
<dbReference type="GO" id="GO:0043916">
    <property type="term" value="F:DNA-7-methylguanine glycosylase activity"/>
    <property type="evidence" value="ECO:0007669"/>
    <property type="project" value="TreeGrafter"/>
</dbReference>
<dbReference type="SMART" id="SM01009">
    <property type="entry name" value="AlkA_N"/>
    <property type="match status" value="1"/>
</dbReference>
<dbReference type="InterPro" id="IPR003265">
    <property type="entry name" value="HhH-GPD_domain"/>
</dbReference>
<dbReference type="STRING" id="305900.GV64_06595"/>
<dbReference type="Gene3D" id="1.10.340.30">
    <property type="entry name" value="Hypothetical protein, domain 2"/>
    <property type="match status" value="1"/>
</dbReference>
<dbReference type="GO" id="GO:0006285">
    <property type="term" value="P:base-excision repair, AP site formation"/>
    <property type="evidence" value="ECO:0007669"/>
    <property type="project" value="TreeGrafter"/>
</dbReference>
<feature type="domain" description="HhH-GPD" evidence="5">
    <location>
        <begin position="132"/>
        <end position="288"/>
    </location>
</feature>
<dbReference type="Pfam" id="PF06029">
    <property type="entry name" value="AlkA_N"/>
    <property type="match status" value="1"/>
</dbReference>
<dbReference type="Pfam" id="PF00730">
    <property type="entry name" value="HhH-GPD"/>
    <property type="match status" value="1"/>
</dbReference>
<dbReference type="SUPFAM" id="SSF55945">
    <property type="entry name" value="TATA-box binding protein-like"/>
    <property type="match status" value="1"/>
</dbReference>
<organism evidence="7 8">
    <name type="scientific">Endozoicomonas elysicola</name>
    <dbReference type="NCBI Taxonomy" id="305900"/>
    <lineage>
        <taxon>Bacteria</taxon>
        <taxon>Pseudomonadati</taxon>
        <taxon>Pseudomonadota</taxon>
        <taxon>Gammaproteobacteria</taxon>
        <taxon>Oceanospirillales</taxon>
        <taxon>Endozoicomonadaceae</taxon>
        <taxon>Endozoicomonas</taxon>
    </lineage>
</organism>
<dbReference type="SUPFAM" id="SSF48150">
    <property type="entry name" value="DNA-glycosylase"/>
    <property type="match status" value="1"/>
</dbReference>
<dbReference type="Proteomes" id="UP000027997">
    <property type="component" value="Unassembled WGS sequence"/>
</dbReference>
<evidence type="ECO:0000259" key="6">
    <source>
        <dbReference type="SMART" id="SM01009"/>
    </source>
</evidence>
<feature type="domain" description="DNA-3-methyladenine glycosylase AlkA N-terminal" evidence="6">
    <location>
        <begin position="5"/>
        <end position="122"/>
    </location>
</feature>
<reference evidence="7 8" key="1">
    <citation type="submission" date="2014-06" db="EMBL/GenBank/DDBJ databases">
        <title>Whole Genome Sequences of Three Symbiotic Endozoicomonas Bacteria.</title>
        <authorList>
            <person name="Neave M.J."/>
            <person name="Apprill A."/>
            <person name="Voolstra C.R."/>
        </authorList>
    </citation>
    <scope>NUCLEOTIDE SEQUENCE [LARGE SCALE GENOMIC DNA]</scope>
    <source>
        <strain evidence="7 8">DSM 22380</strain>
    </source>
</reference>
<evidence type="ECO:0000313" key="8">
    <source>
        <dbReference type="Proteomes" id="UP000027997"/>
    </source>
</evidence>
<keyword evidence="4" id="KW-0234">DNA repair</keyword>